<organism evidence="2 3">
    <name type="scientific">Araneus ventricosus</name>
    <name type="common">Orbweaver spider</name>
    <name type="synonym">Epeira ventricosa</name>
    <dbReference type="NCBI Taxonomy" id="182803"/>
    <lineage>
        <taxon>Eukaryota</taxon>
        <taxon>Metazoa</taxon>
        <taxon>Ecdysozoa</taxon>
        <taxon>Arthropoda</taxon>
        <taxon>Chelicerata</taxon>
        <taxon>Arachnida</taxon>
        <taxon>Araneae</taxon>
        <taxon>Araneomorphae</taxon>
        <taxon>Entelegynae</taxon>
        <taxon>Araneoidea</taxon>
        <taxon>Araneidae</taxon>
        <taxon>Araneus</taxon>
    </lineage>
</organism>
<evidence type="ECO:0000313" key="2">
    <source>
        <dbReference type="EMBL" id="GBN98334.1"/>
    </source>
</evidence>
<reference evidence="2 3" key="1">
    <citation type="journal article" date="2019" name="Sci. Rep.">
        <title>Orb-weaving spider Araneus ventricosus genome elucidates the spidroin gene catalogue.</title>
        <authorList>
            <person name="Kono N."/>
            <person name="Nakamura H."/>
            <person name="Ohtoshi R."/>
            <person name="Moran D.A.P."/>
            <person name="Shinohara A."/>
            <person name="Yoshida Y."/>
            <person name="Fujiwara M."/>
            <person name="Mori M."/>
            <person name="Tomita M."/>
            <person name="Arakawa K."/>
        </authorList>
    </citation>
    <scope>NUCLEOTIDE SEQUENCE [LARGE SCALE GENOMIC DNA]</scope>
</reference>
<keyword evidence="3" id="KW-1185">Reference proteome</keyword>
<dbReference type="Proteomes" id="UP000499080">
    <property type="component" value="Unassembled WGS sequence"/>
</dbReference>
<name>A0A4Y2TCF0_ARAVE</name>
<evidence type="ECO:0000256" key="1">
    <source>
        <dbReference type="SAM" id="MobiDB-lite"/>
    </source>
</evidence>
<accession>A0A4Y2TCF0</accession>
<gene>
    <name evidence="2" type="ORF">AVEN_231225_1</name>
</gene>
<proteinExistence type="predicted"/>
<sequence length="124" mass="14276">MTIHSVFRIHEDGRENSGVKHEPPPPTYPSGLESTRMDVENSGGVLTTRPPTHQARFRIHGGTLKTLVWCPRLIPPTYPYGFRDPRGWTLKTLCGARPLRPPTHQYGFRIRGWMLRRLWYGTTV</sequence>
<feature type="region of interest" description="Disordered" evidence="1">
    <location>
        <begin position="1"/>
        <end position="50"/>
    </location>
</feature>
<evidence type="ECO:0000313" key="3">
    <source>
        <dbReference type="Proteomes" id="UP000499080"/>
    </source>
</evidence>
<comment type="caution">
    <text evidence="2">The sequence shown here is derived from an EMBL/GenBank/DDBJ whole genome shotgun (WGS) entry which is preliminary data.</text>
</comment>
<dbReference type="EMBL" id="BGPR01027652">
    <property type="protein sequence ID" value="GBN98334.1"/>
    <property type="molecule type" value="Genomic_DNA"/>
</dbReference>
<feature type="compositionally biased region" description="Basic and acidic residues" evidence="1">
    <location>
        <begin position="8"/>
        <end position="23"/>
    </location>
</feature>
<protein>
    <submittedName>
        <fullName evidence="2">Uncharacterized protein</fullName>
    </submittedName>
</protein>
<dbReference type="AlphaFoldDB" id="A0A4Y2TCF0"/>